<dbReference type="AlphaFoldDB" id="A0A2G2VR51"/>
<dbReference type="InterPro" id="IPR010339">
    <property type="entry name" value="TIP49_P-loop"/>
</dbReference>
<dbReference type="EC" id="3.6.4.12" evidence="4"/>
<comment type="catalytic activity">
    <reaction evidence="4">
        <text>ATP + H2O = ADP + phosphate + H(+)</text>
        <dbReference type="Rhea" id="RHEA:13065"/>
        <dbReference type="ChEBI" id="CHEBI:15377"/>
        <dbReference type="ChEBI" id="CHEBI:15378"/>
        <dbReference type="ChEBI" id="CHEBI:30616"/>
        <dbReference type="ChEBI" id="CHEBI:43474"/>
        <dbReference type="ChEBI" id="CHEBI:456216"/>
        <dbReference type="EC" id="3.6.4.12"/>
    </reaction>
</comment>
<name>A0A2G2VR51_CAPBA</name>
<evidence type="ECO:0000259" key="6">
    <source>
        <dbReference type="Pfam" id="PF06068"/>
    </source>
</evidence>
<dbReference type="GO" id="GO:0003678">
    <property type="term" value="F:DNA helicase activity"/>
    <property type="evidence" value="ECO:0007669"/>
    <property type="project" value="UniProtKB-EC"/>
</dbReference>
<evidence type="ECO:0000259" key="7">
    <source>
        <dbReference type="Pfam" id="PF17856"/>
    </source>
</evidence>
<dbReference type="GO" id="GO:0005524">
    <property type="term" value="F:ATP binding"/>
    <property type="evidence" value="ECO:0007669"/>
    <property type="project" value="UniProtKB-KW"/>
</dbReference>
<dbReference type="PANTHER" id="PTHR11093">
    <property type="entry name" value="RUVB-RELATED REPTIN AND PONTIN"/>
    <property type="match status" value="1"/>
</dbReference>
<feature type="domain" description="RuvB-like AAA-lid" evidence="7">
    <location>
        <begin position="462"/>
        <end position="519"/>
    </location>
</feature>
<dbReference type="InterPro" id="IPR006671">
    <property type="entry name" value="Cyclin_N"/>
</dbReference>
<keyword evidence="4" id="KW-0347">Helicase</keyword>
<comment type="caution">
    <text evidence="8">The sequence shown here is derived from an EMBL/GenBank/DDBJ whole genome shotgun (WGS) entry which is preliminary data.</text>
</comment>
<dbReference type="GO" id="GO:0016887">
    <property type="term" value="F:ATP hydrolysis activity"/>
    <property type="evidence" value="ECO:0007669"/>
    <property type="project" value="RHEA"/>
</dbReference>
<protein>
    <recommendedName>
        <fullName evidence="4">RuvB-like helicase</fullName>
        <ecNumber evidence="4">3.6.4.12</ecNumber>
    </recommendedName>
</protein>
<dbReference type="OrthoDB" id="1913205at2759"/>
<reference evidence="8 9" key="1">
    <citation type="journal article" date="2017" name="Genome Biol.">
        <title>New reference genome sequences of hot pepper reveal the massive evolution of plant disease-resistance genes by retroduplication.</title>
        <authorList>
            <person name="Kim S."/>
            <person name="Park J."/>
            <person name="Yeom S.I."/>
            <person name="Kim Y.M."/>
            <person name="Seo E."/>
            <person name="Kim K.T."/>
            <person name="Kim M.S."/>
            <person name="Lee J.M."/>
            <person name="Cheong K."/>
            <person name="Shin H.S."/>
            <person name="Kim S.B."/>
            <person name="Han K."/>
            <person name="Lee J."/>
            <person name="Park M."/>
            <person name="Lee H.A."/>
            <person name="Lee H.Y."/>
            <person name="Lee Y."/>
            <person name="Oh S."/>
            <person name="Lee J.H."/>
            <person name="Choi E."/>
            <person name="Choi E."/>
            <person name="Lee S.E."/>
            <person name="Jeon J."/>
            <person name="Kim H."/>
            <person name="Choi G."/>
            <person name="Song H."/>
            <person name="Lee J."/>
            <person name="Lee S.C."/>
            <person name="Kwon J.K."/>
            <person name="Lee H.Y."/>
            <person name="Koo N."/>
            <person name="Hong Y."/>
            <person name="Kim R.W."/>
            <person name="Kang W.H."/>
            <person name="Huh J.H."/>
            <person name="Kang B.C."/>
            <person name="Yang T.J."/>
            <person name="Lee Y.H."/>
            <person name="Bennetzen J.L."/>
            <person name="Choi D."/>
        </authorList>
    </citation>
    <scope>NUCLEOTIDE SEQUENCE [LARGE SCALE GENOMIC DNA]</scope>
    <source>
        <strain evidence="9">cv. PBC81</strain>
    </source>
</reference>
<evidence type="ECO:0000259" key="5">
    <source>
        <dbReference type="Pfam" id="PF00134"/>
    </source>
</evidence>
<dbReference type="Pfam" id="PF00134">
    <property type="entry name" value="Cyclin_N"/>
    <property type="match status" value="1"/>
</dbReference>
<evidence type="ECO:0000313" key="8">
    <source>
        <dbReference type="EMBL" id="PHT35454.1"/>
    </source>
</evidence>
<keyword evidence="4" id="KW-0804">Transcription</keyword>
<feature type="domain" description="TIP49 P-loop" evidence="6">
    <location>
        <begin position="349"/>
        <end position="457"/>
    </location>
</feature>
<evidence type="ECO:0000256" key="2">
    <source>
        <dbReference type="ARBA" id="ARBA00022801"/>
    </source>
</evidence>
<dbReference type="Pfam" id="PF17856">
    <property type="entry name" value="TIP49_C"/>
    <property type="match status" value="1"/>
</dbReference>
<evidence type="ECO:0000256" key="4">
    <source>
        <dbReference type="RuleBase" id="RU363048"/>
    </source>
</evidence>
<dbReference type="STRING" id="33114.A0A2G2VR51"/>
<keyword evidence="2 4" id="KW-0378">Hydrolase</keyword>
<keyword evidence="4" id="KW-0539">Nucleus</keyword>
<accession>A0A2G2VR51</accession>
<evidence type="ECO:0000256" key="3">
    <source>
        <dbReference type="ARBA" id="ARBA00022840"/>
    </source>
</evidence>
<gene>
    <name evidence="8" type="ORF">CQW23_23154</name>
</gene>
<keyword evidence="4" id="KW-0805">Transcription regulation</keyword>
<feature type="domain" description="Cyclin N-terminal" evidence="5">
    <location>
        <begin position="542"/>
        <end position="576"/>
    </location>
</feature>
<comment type="similarity">
    <text evidence="4">Belongs to the RuvB family.</text>
</comment>
<dbReference type="Gene3D" id="1.10.472.10">
    <property type="entry name" value="Cyclin-like"/>
    <property type="match status" value="2"/>
</dbReference>
<dbReference type="FunFam" id="3.40.50.300:FF:002221">
    <property type="entry name" value="RuvB-like 2"/>
    <property type="match status" value="1"/>
</dbReference>
<dbReference type="Proteomes" id="UP000224567">
    <property type="component" value="Unassembled WGS sequence"/>
</dbReference>
<dbReference type="Pfam" id="PF06068">
    <property type="entry name" value="TIP49"/>
    <property type="match status" value="1"/>
</dbReference>
<dbReference type="InterPro" id="IPR027238">
    <property type="entry name" value="RuvB-like"/>
</dbReference>
<dbReference type="InterPro" id="IPR041048">
    <property type="entry name" value="RuvB-like_C"/>
</dbReference>
<dbReference type="InterPro" id="IPR027417">
    <property type="entry name" value="P-loop_NTPase"/>
</dbReference>
<dbReference type="Gene3D" id="3.40.50.300">
    <property type="entry name" value="P-loop containing nucleotide triphosphate hydrolases"/>
    <property type="match status" value="2"/>
</dbReference>
<dbReference type="Gene3D" id="1.10.8.60">
    <property type="match status" value="1"/>
</dbReference>
<keyword evidence="1 4" id="KW-0547">Nucleotide-binding</keyword>
<evidence type="ECO:0000313" key="9">
    <source>
        <dbReference type="Proteomes" id="UP000224567"/>
    </source>
</evidence>
<sequence>MLSKTHKNEAGGNKCVQEEMDREEKFGSLRACKTLRPLMYIDGVDMKPQIEVVKKGVYIVIAKPGRLKYMLAKKWMNLENCRGLTEFPRPSYSSHDDAEEELKFIAYLKRFLKEEQNFNFDVHPVSESVCANEIFSDGYIMPRYLDRSKIESFREAFNNFNTNSSVSSTSTPPTSISKLSNSTTTQADFLEKWRKFLRKILVKWFGFVWPISKRLASSIKSTAKVDELQRKVSEIQSYKSTAGTSYQGSPHRILKSYSVFNWYGNDNNQRSSSSTRRVKSLRKVKNWSNINSPHEACSAIKSPSNYHSTDVWREKAISDAILYYKRSELLFKELILFSTHLLGIGVRVISILSTGDTGEIRAEVREQIDTKVAEWREEGKAEIVPGVLFIDEVHMLDIECFSFLNRDLENDMAPILVVATNRGITIIRGTNYRSPHGTSIDFLDRLLIISTQPYKEEEIRKILDIRCQEEYVEMSEDARVLLTKIGYTTRGMFDVFVNFIKAACGLSKKSKEKIVDIDATDVNYELVVLEYVEDIYSFYKLAELNDFVCILDKTYSHEQVLTMEKQIHEQLEWYLTVPTPYVFLVHSIKASLPDSEVNDFMCILDKTYSHEEVLTMDKQILGQLLVLDKVVVVVRSEVSHVEASLFAD</sequence>
<evidence type="ECO:0000256" key="1">
    <source>
        <dbReference type="ARBA" id="ARBA00022741"/>
    </source>
</evidence>
<organism evidence="8 9">
    <name type="scientific">Capsicum baccatum</name>
    <name type="common">Peruvian pepper</name>
    <dbReference type="NCBI Taxonomy" id="33114"/>
    <lineage>
        <taxon>Eukaryota</taxon>
        <taxon>Viridiplantae</taxon>
        <taxon>Streptophyta</taxon>
        <taxon>Embryophyta</taxon>
        <taxon>Tracheophyta</taxon>
        <taxon>Spermatophyta</taxon>
        <taxon>Magnoliopsida</taxon>
        <taxon>eudicotyledons</taxon>
        <taxon>Gunneridae</taxon>
        <taxon>Pentapetalae</taxon>
        <taxon>asterids</taxon>
        <taxon>lamiids</taxon>
        <taxon>Solanales</taxon>
        <taxon>Solanaceae</taxon>
        <taxon>Solanoideae</taxon>
        <taxon>Capsiceae</taxon>
        <taxon>Capsicum</taxon>
    </lineage>
</organism>
<keyword evidence="3 4" id="KW-0067">ATP-binding</keyword>
<proteinExistence type="inferred from homology"/>
<keyword evidence="9" id="KW-1185">Reference proteome</keyword>
<dbReference type="SUPFAM" id="SSF52540">
    <property type="entry name" value="P-loop containing nucleoside triphosphate hydrolases"/>
    <property type="match status" value="1"/>
</dbReference>
<reference evidence="9" key="2">
    <citation type="journal article" date="2017" name="J. Anim. Genet.">
        <title>Multiple reference genome sequences of hot pepper reveal the massive evolution of plant disease resistance genes by retroduplication.</title>
        <authorList>
            <person name="Kim S."/>
            <person name="Park J."/>
            <person name="Yeom S.-I."/>
            <person name="Kim Y.-M."/>
            <person name="Seo E."/>
            <person name="Kim K.-T."/>
            <person name="Kim M.-S."/>
            <person name="Lee J.M."/>
            <person name="Cheong K."/>
            <person name="Shin H.-S."/>
            <person name="Kim S.-B."/>
            <person name="Han K."/>
            <person name="Lee J."/>
            <person name="Park M."/>
            <person name="Lee H.-A."/>
            <person name="Lee H.-Y."/>
            <person name="Lee Y."/>
            <person name="Oh S."/>
            <person name="Lee J.H."/>
            <person name="Choi E."/>
            <person name="Choi E."/>
            <person name="Lee S.E."/>
            <person name="Jeon J."/>
            <person name="Kim H."/>
            <person name="Choi G."/>
            <person name="Song H."/>
            <person name="Lee J."/>
            <person name="Lee S.-C."/>
            <person name="Kwon J.-K."/>
            <person name="Lee H.-Y."/>
            <person name="Koo N."/>
            <person name="Hong Y."/>
            <person name="Kim R.W."/>
            <person name="Kang W.-H."/>
            <person name="Huh J.H."/>
            <person name="Kang B.-C."/>
            <person name="Yang T.-J."/>
            <person name="Lee Y.-H."/>
            <person name="Bennetzen J.L."/>
            <person name="Choi D."/>
        </authorList>
    </citation>
    <scope>NUCLEOTIDE SEQUENCE [LARGE SCALE GENOMIC DNA]</scope>
    <source>
        <strain evidence="9">cv. PBC81</strain>
    </source>
</reference>
<dbReference type="EMBL" id="MLFT02000010">
    <property type="protein sequence ID" value="PHT35454.1"/>
    <property type="molecule type" value="Genomic_DNA"/>
</dbReference>